<dbReference type="AlphaFoldDB" id="A0A0V0QBZ7"/>
<dbReference type="Proteomes" id="UP000054937">
    <property type="component" value="Unassembled WGS sequence"/>
</dbReference>
<proteinExistence type="predicted"/>
<name>A0A0V0QBZ7_PSEPJ</name>
<keyword evidence="2" id="KW-1185">Reference proteome</keyword>
<evidence type="ECO:0000313" key="2">
    <source>
        <dbReference type="Proteomes" id="UP000054937"/>
    </source>
</evidence>
<dbReference type="EMBL" id="LDAU01000205">
    <property type="protein sequence ID" value="KRW99681.1"/>
    <property type="molecule type" value="Genomic_DNA"/>
</dbReference>
<gene>
    <name evidence="1" type="ORF">PPERSA_03482</name>
</gene>
<accession>A0A0V0QBZ7</accession>
<organism evidence="1 2">
    <name type="scientific">Pseudocohnilembus persalinus</name>
    <name type="common">Ciliate</name>
    <dbReference type="NCBI Taxonomy" id="266149"/>
    <lineage>
        <taxon>Eukaryota</taxon>
        <taxon>Sar</taxon>
        <taxon>Alveolata</taxon>
        <taxon>Ciliophora</taxon>
        <taxon>Intramacronucleata</taxon>
        <taxon>Oligohymenophorea</taxon>
        <taxon>Scuticociliatia</taxon>
        <taxon>Philasterida</taxon>
        <taxon>Pseudocohnilembidae</taxon>
        <taxon>Pseudocohnilembus</taxon>
    </lineage>
</organism>
<dbReference type="InParanoid" id="A0A0V0QBZ7"/>
<comment type="caution">
    <text evidence="1">The sequence shown here is derived from an EMBL/GenBank/DDBJ whole genome shotgun (WGS) entry which is preliminary data.</text>
</comment>
<evidence type="ECO:0000313" key="1">
    <source>
        <dbReference type="EMBL" id="KRW99681.1"/>
    </source>
</evidence>
<sequence length="182" mass="22055">MGQQPEFQNLGEIFHKLWKNKSIFRIPYQRNCQSQKCLQKQSAFQHCNDFNRSQKIQEKIKENYASKKIICKQAQENNKEKQNKFSQMGNKFNLIEEMQNEQQNIQFMLQDCNYDFKIFKQQLLIKILNLQYSLKTTEQQKQQQLYVQQKNHFEQTQPDANLQQNFKIQPRTPRKLFANLNL</sequence>
<reference evidence="1 2" key="1">
    <citation type="journal article" date="2015" name="Sci. Rep.">
        <title>Genome of the facultative scuticociliatosis pathogen Pseudocohnilembus persalinus provides insight into its virulence through horizontal gene transfer.</title>
        <authorList>
            <person name="Xiong J."/>
            <person name="Wang G."/>
            <person name="Cheng J."/>
            <person name="Tian M."/>
            <person name="Pan X."/>
            <person name="Warren A."/>
            <person name="Jiang C."/>
            <person name="Yuan D."/>
            <person name="Miao W."/>
        </authorList>
    </citation>
    <scope>NUCLEOTIDE SEQUENCE [LARGE SCALE GENOMIC DNA]</scope>
    <source>
        <strain evidence="1">36N120E</strain>
    </source>
</reference>
<protein>
    <submittedName>
        <fullName evidence="1">Uncharacterized protein</fullName>
    </submittedName>
</protein>